<organism evidence="2 3">
    <name type="scientific">Paludisphaera borealis</name>
    <dbReference type="NCBI Taxonomy" id="1387353"/>
    <lineage>
        <taxon>Bacteria</taxon>
        <taxon>Pseudomonadati</taxon>
        <taxon>Planctomycetota</taxon>
        <taxon>Planctomycetia</taxon>
        <taxon>Isosphaerales</taxon>
        <taxon>Isosphaeraceae</taxon>
        <taxon>Paludisphaera</taxon>
    </lineage>
</organism>
<proteinExistence type="predicted"/>
<dbReference type="Proteomes" id="UP000186309">
    <property type="component" value="Chromosome"/>
</dbReference>
<dbReference type="EMBL" id="CP019082">
    <property type="protein sequence ID" value="APW59398.1"/>
    <property type="molecule type" value="Genomic_DNA"/>
</dbReference>
<feature type="signal peptide" evidence="1">
    <location>
        <begin position="1"/>
        <end position="21"/>
    </location>
</feature>
<dbReference type="KEGG" id="pbor:BSF38_00821"/>
<dbReference type="AlphaFoldDB" id="A0A1U7CKG8"/>
<evidence type="ECO:0000256" key="1">
    <source>
        <dbReference type="SAM" id="SignalP"/>
    </source>
</evidence>
<protein>
    <recommendedName>
        <fullName evidence="4">PsbP C-terminal domain-containing protein</fullName>
    </recommendedName>
</protein>
<evidence type="ECO:0008006" key="4">
    <source>
        <dbReference type="Google" id="ProtNLM"/>
    </source>
</evidence>
<dbReference type="OrthoDB" id="5764172at2"/>
<feature type="chain" id="PRO_5012933905" description="PsbP C-terminal domain-containing protein" evidence="1">
    <location>
        <begin position="22"/>
        <end position="190"/>
    </location>
</feature>
<keyword evidence="1" id="KW-0732">Signal</keyword>
<sequence length="190" mass="20717">MKRTYFQARRFFGVAASLVVAAGLMGADDPKKTVEAGGVTFKAPESWKSVPTKSQMRKAQLRVEPIKGDDFPADLVVYVFPGGAGSVDANVERWQKQFKDADGKTPKIESKKVKAKNAEATRVETSGLYHPTAFPGMPAEPDRPNARLLGAIVVTDKYGYFLKMVGPDKTMKEASKAFDELISSLEVGEN</sequence>
<evidence type="ECO:0000313" key="3">
    <source>
        <dbReference type="Proteomes" id="UP000186309"/>
    </source>
</evidence>
<evidence type="ECO:0000313" key="2">
    <source>
        <dbReference type="EMBL" id="APW59398.1"/>
    </source>
</evidence>
<keyword evidence="3" id="KW-1185">Reference proteome</keyword>
<name>A0A1U7CKG8_9BACT</name>
<dbReference type="STRING" id="1387353.BSF38_00821"/>
<dbReference type="RefSeq" id="WP_076343585.1">
    <property type="nucleotide sequence ID" value="NZ_CP019082.1"/>
</dbReference>
<accession>A0A1U7CKG8</accession>
<reference evidence="3" key="1">
    <citation type="submission" date="2016-12" db="EMBL/GenBank/DDBJ databases">
        <title>Comparative genomics of four Isosphaeraceae planctomycetes: a common pool of plasmids and glycoside hydrolase genes.</title>
        <authorList>
            <person name="Ivanova A."/>
        </authorList>
    </citation>
    <scope>NUCLEOTIDE SEQUENCE [LARGE SCALE GENOMIC DNA]</scope>
    <source>
        <strain evidence="3">PX4</strain>
    </source>
</reference>
<gene>
    <name evidence="2" type="ORF">BSF38_00821</name>
</gene>